<protein>
    <recommendedName>
        <fullName evidence="4">WHIM1 domain-containing protein</fullName>
    </recommendedName>
</protein>
<feature type="domain" description="WHIM1" evidence="4">
    <location>
        <begin position="121"/>
        <end position="148"/>
    </location>
</feature>
<keyword evidence="6" id="KW-1185">Reference proteome</keyword>
<dbReference type="Pfam" id="PF15612">
    <property type="entry name" value="WHIM1"/>
    <property type="match status" value="1"/>
</dbReference>
<dbReference type="InterPro" id="IPR028942">
    <property type="entry name" value="WHIM1_dom"/>
</dbReference>
<feature type="compositionally biased region" description="Basic and acidic residues" evidence="3">
    <location>
        <begin position="53"/>
        <end position="68"/>
    </location>
</feature>
<evidence type="ECO:0000256" key="2">
    <source>
        <dbReference type="ARBA" id="ARBA00023242"/>
    </source>
</evidence>
<evidence type="ECO:0000256" key="3">
    <source>
        <dbReference type="SAM" id="MobiDB-lite"/>
    </source>
</evidence>
<comment type="subcellular location">
    <subcellularLocation>
        <location evidence="1">Nucleus</location>
    </subcellularLocation>
</comment>
<accession>A0A314XI01</accession>
<keyword evidence="2" id="KW-0539">Nucleus</keyword>
<dbReference type="PANTHER" id="PTHR36968:SF8">
    <property type="entry name" value="HOMEOBOX-DDT DOMAIN PROTEIN RLT3 ISOFORM X1"/>
    <property type="match status" value="1"/>
</dbReference>
<organism evidence="5 6">
    <name type="scientific">Prunus yedoensis var. nudiflora</name>
    <dbReference type="NCBI Taxonomy" id="2094558"/>
    <lineage>
        <taxon>Eukaryota</taxon>
        <taxon>Viridiplantae</taxon>
        <taxon>Streptophyta</taxon>
        <taxon>Embryophyta</taxon>
        <taxon>Tracheophyta</taxon>
        <taxon>Spermatophyta</taxon>
        <taxon>Magnoliopsida</taxon>
        <taxon>eudicotyledons</taxon>
        <taxon>Gunneridae</taxon>
        <taxon>Pentapetalae</taxon>
        <taxon>rosids</taxon>
        <taxon>fabids</taxon>
        <taxon>Rosales</taxon>
        <taxon>Rosaceae</taxon>
        <taxon>Amygdaloideae</taxon>
        <taxon>Amygdaleae</taxon>
        <taxon>Prunus</taxon>
    </lineage>
</organism>
<evidence type="ECO:0000313" key="6">
    <source>
        <dbReference type="Proteomes" id="UP000250321"/>
    </source>
</evidence>
<dbReference type="InterPro" id="IPR044977">
    <property type="entry name" value="RLT1-3"/>
</dbReference>
<evidence type="ECO:0000256" key="1">
    <source>
        <dbReference type="ARBA" id="ARBA00004123"/>
    </source>
</evidence>
<dbReference type="OrthoDB" id="1687559at2759"/>
<dbReference type="Proteomes" id="UP000250321">
    <property type="component" value="Unassembled WGS sequence"/>
</dbReference>
<proteinExistence type="predicted"/>
<evidence type="ECO:0000259" key="4">
    <source>
        <dbReference type="Pfam" id="PF15612"/>
    </source>
</evidence>
<dbReference type="EMBL" id="PJQY01002690">
    <property type="protein sequence ID" value="PQP91545.1"/>
    <property type="molecule type" value="Genomic_DNA"/>
</dbReference>
<feature type="compositionally biased region" description="Low complexity" evidence="3">
    <location>
        <begin position="77"/>
        <end position="89"/>
    </location>
</feature>
<name>A0A314XI01_PRUYE</name>
<sequence>MSLMVKYGLRPGTLKGELFRVLLEQGIHGLKVSELAKSLQISSSTYCVRINSSEKKVEESQSDTKDSGAVDDDLGESGTCSSDDDSGCNSGNSKIKKLTYMNHGKRKDNMVIVYTEIDESHPGEVWLLGLMEGEYSNLSIEEKLSAIVAPIDLLHAGSSFTMERLNATLSFAASCALQPVDASRAKRQPRPVQAA</sequence>
<feature type="region of interest" description="Disordered" evidence="3">
    <location>
        <begin position="53"/>
        <end position="89"/>
    </location>
</feature>
<evidence type="ECO:0000313" key="5">
    <source>
        <dbReference type="EMBL" id="PQP91545.1"/>
    </source>
</evidence>
<comment type="caution">
    <text evidence="5">The sequence shown here is derived from an EMBL/GenBank/DDBJ whole genome shotgun (WGS) entry which is preliminary data.</text>
</comment>
<dbReference type="GO" id="GO:0006357">
    <property type="term" value="P:regulation of transcription by RNA polymerase II"/>
    <property type="evidence" value="ECO:0007669"/>
    <property type="project" value="InterPro"/>
</dbReference>
<dbReference type="PANTHER" id="PTHR36968">
    <property type="entry name" value="HOMEOBOX-DDT DOMAIN PROTEIN RLT2"/>
    <property type="match status" value="1"/>
</dbReference>
<gene>
    <name evidence="5" type="ORF">Pyn_07602</name>
</gene>
<dbReference type="GO" id="GO:0005634">
    <property type="term" value="C:nucleus"/>
    <property type="evidence" value="ECO:0007669"/>
    <property type="project" value="UniProtKB-SubCell"/>
</dbReference>
<reference evidence="5 6" key="1">
    <citation type="submission" date="2018-02" db="EMBL/GenBank/DDBJ databases">
        <title>Draft genome of wild Prunus yedoensis var. nudiflora.</title>
        <authorList>
            <person name="Baek S."/>
            <person name="Kim J.-H."/>
            <person name="Choi K."/>
            <person name="Kim G.-B."/>
            <person name="Cho A."/>
            <person name="Jang H."/>
            <person name="Shin C.-H."/>
            <person name="Yu H.-J."/>
            <person name="Mun J.-H."/>
        </authorList>
    </citation>
    <scope>NUCLEOTIDE SEQUENCE [LARGE SCALE GENOMIC DNA]</scope>
    <source>
        <strain evidence="6">cv. Jeju island</strain>
        <tissue evidence="5">Leaf</tissue>
    </source>
</reference>
<dbReference type="STRING" id="2094558.A0A314XI01"/>
<dbReference type="AlphaFoldDB" id="A0A314XI01"/>